<dbReference type="OrthoDB" id="9988368at2"/>
<dbReference type="AlphaFoldDB" id="E6WUF3"/>
<dbReference type="RefSeq" id="WP_013535765.1">
    <property type="nucleotide sequence ID" value="NC_014924.1"/>
</dbReference>
<dbReference type="KEGG" id="psu:Psesu_2101"/>
<reference evidence="2 3" key="1">
    <citation type="submission" date="2011-01" db="EMBL/GenBank/DDBJ databases">
        <title>Complete sequence of Pseudoxanthomonas suwonensis 11-1.</title>
        <authorList>
            <consortium name="US DOE Joint Genome Institute"/>
            <person name="Lucas S."/>
            <person name="Copeland A."/>
            <person name="Lapidus A."/>
            <person name="Cheng J.-F."/>
            <person name="Goodwin L."/>
            <person name="Pitluck S."/>
            <person name="Teshima H."/>
            <person name="Detter J.C."/>
            <person name="Han C."/>
            <person name="Tapia R."/>
            <person name="Land M."/>
            <person name="Hauser L."/>
            <person name="Kyrpides N."/>
            <person name="Ivanova N."/>
            <person name="Ovchinnikova G."/>
            <person name="Siebers A.K."/>
            <person name="Allgaier M."/>
            <person name="Thelen M.P."/>
            <person name="Hugenholtz P."/>
            <person name="Gladden J."/>
            <person name="Woyke T."/>
        </authorList>
    </citation>
    <scope>NUCLEOTIDE SEQUENCE [LARGE SCALE GENOMIC DNA]</scope>
    <source>
        <strain evidence="3">11-1</strain>
    </source>
</reference>
<evidence type="ECO:0008006" key="4">
    <source>
        <dbReference type="Google" id="ProtNLM"/>
    </source>
</evidence>
<protein>
    <recommendedName>
        <fullName evidence="4">Transmembrane protein</fullName>
    </recommendedName>
</protein>
<dbReference type="EMBL" id="CP002446">
    <property type="protein sequence ID" value="ADV27937.1"/>
    <property type="molecule type" value="Genomic_DNA"/>
</dbReference>
<name>E6WUF3_PSEUU</name>
<proteinExistence type="predicted"/>
<feature type="transmembrane region" description="Helical" evidence="1">
    <location>
        <begin position="66"/>
        <end position="86"/>
    </location>
</feature>
<keyword evidence="3" id="KW-1185">Reference proteome</keyword>
<evidence type="ECO:0000256" key="1">
    <source>
        <dbReference type="SAM" id="Phobius"/>
    </source>
</evidence>
<keyword evidence="1" id="KW-0472">Membrane</keyword>
<gene>
    <name evidence="2" type="ordered locus">Psesu_2101</name>
</gene>
<keyword evidence="1" id="KW-0812">Transmembrane</keyword>
<accession>E6WUF3</accession>
<sequence>MSRENGLINAEDVAREYRLSETLARDIVSGETQRVLRRSPLAWIVFVAGLGLSGFLYFMPGAARDSALWVLIGCLAGWMMVGRYLAGPAIRRTAKDKAERLGHPGA</sequence>
<dbReference type="Proteomes" id="UP000008632">
    <property type="component" value="Chromosome"/>
</dbReference>
<dbReference type="STRING" id="743721.Psesu_2101"/>
<evidence type="ECO:0000313" key="3">
    <source>
        <dbReference type="Proteomes" id="UP000008632"/>
    </source>
</evidence>
<organism evidence="2 3">
    <name type="scientific">Pseudoxanthomonas suwonensis (strain 11-1)</name>
    <dbReference type="NCBI Taxonomy" id="743721"/>
    <lineage>
        <taxon>Bacteria</taxon>
        <taxon>Pseudomonadati</taxon>
        <taxon>Pseudomonadota</taxon>
        <taxon>Gammaproteobacteria</taxon>
        <taxon>Lysobacterales</taxon>
        <taxon>Lysobacteraceae</taxon>
        <taxon>Pseudoxanthomonas</taxon>
    </lineage>
</organism>
<dbReference type="HOGENOM" id="CLU_2220976_0_0_6"/>
<feature type="transmembrane region" description="Helical" evidence="1">
    <location>
        <begin position="41"/>
        <end position="60"/>
    </location>
</feature>
<evidence type="ECO:0000313" key="2">
    <source>
        <dbReference type="EMBL" id="ADV27937.1"/>
    </source>
</evidence>
<keyword evidence="1" id="KW-1133">Transmembrane helix</keyword>